<comment type="similarity">
    <text evidence="9">Belongs to the ABC transporter superfamily. Lipid exporter (TC 3.A.1.106) family.</text>
</comment>
<evidence type="ECO:0000256" key="5">
    <source>
        <dbReference type="ARBA" id="ARBA00022840"/>
    </source>
</evidence>
<feature type="region of interest" description="Disordered" evidence="11">
    <location>
        <begin position="1"/>
        <end position="21"/>
    </location>
</feature>
<dbReference type="SMART" id="SM00382">
    <property type="entry name" value="AAA"/>
    <property type="match status" value="1"/>
</dbReference>
<dbReference type="InterPro" id="IPR003439">
    <property type="entry name" value="ABC_transporter-like_ATP-bd"/>
</dbReference>
<dbReference type="Pfam" id="PF00664">
    <property type="entry name" value="ABC_membrane"/>
    <property type="match status" value="1"/>
</dbReference>
<proteinExistence type="inferred from homology"/>
<evidence type="ECO:0000256" key="8">
    <source>
        <dbReference type="ARBA" id="ARBA00055053"/>
    </source>
</evidence>
<dbReference type="AlphaFoldDB" id="A0A6A0AN87"/>
<evidence type="ECO:0000256" key="7">
    <source>
        <dbReference type="ARBA" id="ARBA00023136"/>
    </source>
</evidence>
<evidence type="ECO:0000256" key="6">
    <source>
        <dbReference type="ARBA" id="ARBA00022989"/>
    </source>
</evidence>
<comment type="subcellular location">
    <subcellularLocation>
        <location evidence="1">Cell membrane</location>
        <topology evidence="1">Multi-pass membrane protein</topology>
    </subcellularLocation>
</comment>
<accession>A0A6A0AN87</accession>
<dbReference type="InterPro" id="IPR003593">
    <property type="entry name" value="AAA+_ATPase"/>
</dbReference>
<dbReference type="CDD" id="cd03254">
    <property type="entry name" value="ABCC_Glucan_exporter_like"/>
    <property type="match status" value="1"/>
</dbReference>
<evidence type="ECO:0000256" key="9">
    <source>
        <dbReference type="ARBA" id="ARBA00061644"/>
    </source>
</evidence>
<keyword evidence="5 15" id="KW-0067">ATP-binding</keyword>
<dbReference type="InterPro" id="IPR011527">
    <property type="entry name" value="ABC1_TM_dom"/>
</dbReference>
<dbReference type="FunFam" id="3.40.50.300:FF:000287">
    <property type="entry name" value="Multidrug ABC transporter ATP-binding protein"/>
    <property type="match status" value="1"/>
</dbReference>
<evidence type="ECO:0000313" key="15">
    <source>
        <dbReference type="EMBL" id="GFH34439.1"/>
    </source>
</evidence>
<dbReference type="PROSITE" id="PS50929">
    <property type="entry name" value="ABC_TM1F"/>
    <property type="match status" value="1"/>
</dbReference>
<dbReference type="Gene3D" id="1.20.1560.10">
    <property type="entry name" value="ABC transporter type 1, transmembrane domain"/>
    <property type="match status" value="1"/>
</dbReference>
<feature type="transmembrane region" description="Helical" evidence="12">
    <location>
        <begin position="114"/>
        <end position="133"/>
    </location>
</feature>
<keyword evidence="6 12" id="KW-1133">Transmembrane helix</keyword>
<dbReference type="InterPro" id="IPR039421">
    <property type="entry name" value="Type_1_exporter"/>
</dbReference>
<dbReference type="GO" id="GO:0005524">
    <property type="term" value="F:ATP binding"/>
    <property type="evidence" value="ECO:0007669"/>
    <property type="project" value="UniProtKB-KW"/>
</dbReference>
<dbReference type="Gene3D" id="3.40.50.300">
    <property type="entry name" value="P-loop containing nucleotide triphosphate hydrolases"/>
    <property type="match status" value="1"/>
</dbReference>
<evidence type="ECO:0000259" key="13">
    <source>
        <dbReference type="PROSITE" id="PS50893"/>
    </source>
</evidence>
<dbReference type="InterPro" id="IPR027417">
    <property type="entry name" value="P-loop_NTPase"/>
</dbReference>
<dbReference type="CDD" id="cd18547">
    <property type="entry name" value="ABC_6TM_Tm288_like"/>
    <property type="match status" value="1"/>
</dbReference>
<feature type="transmembrane region" description="Helical" evidence="12">
    <location>
        <begin position="219"/>
        <end position="236"/>
    </location>
</feature>
<keyword evidence="2" id="KW-0813">Transport</keyword>
<keyword evidence="7 12" id="KW-0472">Membrane</keyword>
<evidence type="ECO:0000256" key="4">
    <source>
        <dbReference type="ARBA" id="ARBA00022741"/>
    </source>
</evidence>
<organism evidence="15 16">
    <name type="scientific">Streptomyces pacificus</name>
    <dbReference type="NCBI Taxonomy" id="2705029"/>
    <lineage>
        <taxon>Bacteria</taxon>
        <taxon>Bacillati</taxon>
        <taxon>Actinomycetota</taxon>
        <taxon>Actinomycetes</taxon>
        <taxon>Kitasatosporales</taxon>
        <taxon>Streptomycetaceae</taxon>
        <taxon>Streptomyces</taxon>
    </lineage>
</organism>
<keyword evidence="3 12" id="KW-0812">Transmembrane</keyword>
<dbReference type="PANTHER" id="PTHR43394">
    <property type="entry name" value="ATP-DEPENDENT PERMEASE MDL1, MITOCHONDRIAL"/>
    <property type="match status" value="1"/>
</dbReference>
<name>A0A6A0AN87_9ACTN</name>
<evidence type="ECO:0000313" key="16">
    <source>
        <dbReference type="Proteomes" id="UP000484988"/>
    </source>
</evidence>
<evidence type="ECO:0000256" key="11">
    <source>
        <dbReference type="SAM" id="MobiDB-lite"/>
    </source>
</evidence>
<feature type="domain" description="ABC transmembrane type-1" evidence="14">
    <location>
        <begin position="39"/>
        <end position="360"/>
    </location>
</feature>
<gene>
    <name evidence="15" type="ORF">SCWH03_06530</name>
</gene>
<dbReference type="InterPro" id="IPR036640">
    <property type="entry name" value="ABC1_TM_sf"/>
</dbReference>
<evidence type="ECO:0000256" key="2">
    <source>
        <dbReference type="ARBA" id="ARBA00022448"/>
    </source>
</evidence>
<dbReference type="SUPFAM" id="SSF90123">
    <property type="entry name" value="ABC transporter transmembrane region"/>
    <property type="match status" value="1"/>
</dbReference>
<dbReference type="InterPro" id="IPR017871">
    <property type="entry name" value="ABC_transporter-like_CS"/>
</dbReference>
<comment type="caution">
    <text evidence="15">The sequence shown here is derived from an EMBL/GenBank/DDBJ whole genome shotgun (WGS) entry which is preliminary data.</text>
</comment>
<feature type="transmembrane region" description="Helical" evidence="12">
    <location>
        <begin position="196"/>
        <end position="213"/>
    </location>
</feature>
<dbReference type="GO" id="GO:0005886">
    <property type="term" value="C:plasma membrane"/>
    <property type="evidence" value="ECO:0007669"/>
    <property type="project" value="UniProtKB-SubCell"/>
</dbReference>
<dbReference type="PROSITE" id="PS50893">
    <property type="entry name" value="ABC_TRANSPORTER_2"/>
    <property type="match status" value="1"/>
</dbReference>
<evidence type="ECO:0000259" key="14">
    <source>
        <dbReference type="PROSITE" id="PS50929"/>
    </source>
</evidence>
<dbReference type="EMBL" id="BLLG01000002">
    <property type="protein sequence ID" value="GFH34439.1"/>
    <property type="molecule type" value="Genomic_DNA"/>
</dbReference>
<keyword evidence="4" id="KW-0547">Nucleotide-binding</keyword>
<dbReference type="PANTHER" id="PTHR43394:SF1">
    <property type="entry name" value="ATP-BINDING CASSETTE SUB-FAMILY B MEMBER 10, MITOCHONDRIAL"/>
    <property type="match status" value="1"/>
</dbReference>
<evidence type="ECO:0000256" key="3">
    <source>
        <dbReference type="ARBA" id="ARBA00022692"/>
    </source>
</evidence>
<evidence type="ECO:0000256" key="1">
    <source>
        <dbReference type="ARBA" id="ARBA00004651"/>
    </source>
</evidence>
<feature type="transmembrane region" description="Helical" evidence="12">
    <location>
        <begin position="36"/>
        <end position="57"/>
    </location>
</feature>
<feature type="compositionally biased region" description="Low complexity" evidence="11">
    <location>
        <begin position="1"/>
        <end position="12"/>
    </location>
</feature>
<dbReference type="GO" id="GO:0016887">
    <property type="term" value="F:ATP hydrolysis activity"/>
    <property type="evidence" value="ECO:0007669"/>
    <property type="project" value="InterPro"/>
</dbReference>
<dbReference type="PROSITE" id="PS00211">
    <property type="entry name" value="ABC_TRANSPORTER_1"/>
    <property type="match status" value="1"/>
</dbReference>
<reference evidence="15 16" key="1">
    <citation type="submission" date="2020-02" db="EMBL/GenBank/DDBJ databases">
        <title>Whole Genome Shotgun Sequence of Streptomyces sp. strain CWH03.</title>
        <authorList>
            <person name="Dohra H."/>
            <person name="Kodani S."/>
            <person name="Yamamura H."/>
        </authorList>
    </citation>
    <scope>NUCLEOTIDE SEQUENCE [LARGE SCALE GENOMIC DNA]</scope>
    <source>
        <strain evidence="15 16">CWH03</strain>
    </source>
</reference>
<keyword evidence="16" id="KW-1185">Reference proteome</keyword>
<dbReference type="RefSeq" id="WP_173261471.1">
    <property type="nucleotide sequence ID" value="NZ_BLLG01000002.1"/>
</dbReference>
<dbReference type="SUPFAM" id="SSF52540">
    <property type="entry name" value="P-loop containing nucleoside triphosphate hydrolases"/>
    <property type="match status" value="1"/>
</dbReference>
<sequence>MSAPARAALAPAAPAPKPPSTTGRVLGLLLPHRARLVPMALLGAASIALNLLGPLLLGRATDLIFAGLVGRSLPAGATPHEVLEHLRAEGKGTLANVISTVDVVPGRGVDMRELAVLLAVVVVLYLVGSLCMLGQGRLAAVVVQRAVHRLRADVEAKLARLPMSYFDANPRGEVLSRVTNDVDNLQRTLQQTIGQVVNSVLSAVGVLAVMLMISVELSVIVLVSVPVAVALAALIGKRAWPRVQQQWKSTGELSAHVEEIYSGHSLVTAFGRRELAEERFDEHNEAMCHSGHRAQAVSGLVAPATRFVLDLNYVLVAVVGALRVASGTMTIGGVQAFIQYSGMFGRPIVDVASFSAQLQSGIASAHRVFELLDEPEEPPAPAVPERLSAVRGHVEFSNVSFRYLPDEPLMEGLSLTAEPGRLVAIVGPTGAGKTTLGNLLLRFYDPDGGRILLDGVDTTAMTREDLRSRIGLVSQDTWLFHGTIAENIAYGRPGATREEIVAAARAMCVDRFVRALPDGYDTVLDDDHGGLSAGEKQLITLARAFLAQPAILVLDEATSSVDTRTEALIQQAMVSLRAGRTSFVIAHRLSTVRNADLIVVMDGGDVVERGTHTELLARGGFYARLLHHRLDTP</sequence>
<comment type="function">
    <text evidence="8">ABC transporter involved in fatty acid import. Transmembrane domains (TMD) form a pore in the membrane and the ATP-binding domain (NBD) is responsible for energy generation.</text>
</comment>
<evidence type="ECO:0000256" key="10">
    <source>
        <dbReference type="ARBA" id="ARBA00071747"/>
    </source>
</evidence>
<dbReference type="Proteomes" id="UP000484988">
    <property type="component" value="Unassembled WGS sequence"/>
</dbReference>
<evidence type="ECO:0000256" key="12">
    <source>
        <dbReference type="SAM" id="Phobius"/>
    </source>
</evidence>
<dbReference type="GO" id="GO:0015421">
    <property type="term" value="F:ABC-type oligopeptide transporter activity"/>
    <property type="evidence" value="ECO:0007669"/>
    <property type="project" value="TreeGrafter"/>
</dbReference>
<feature type="domain" description="ABC transporter" evidence="13">
    <location>
        <begin position="394"/>
        <end position="628"/>
    </location>
</feature>
<dbReference type="Pfam" id="PF00005">
    <property type="entry name" value="ABC_tran"/>
    <property type="match status" value="1"/>
</dbReference>
<protein>
    <recommendedName>
        <fullName evidence="10">Fatty acid ABC transporter ATP-binding/permease protein</fullName>
    </recommendedName>
</protein>